<dbReference type="PROSITE" id="PS51918">
    <property type="entry name" value="RADICAL_SAM"/>
    <property type="match status" value="1"/>
</dbReference>
<dbReference type="PANTHER" id="PTHR42731">
    <property type="entry name" value="SLL1084 PROTEIN"/>
    <property type="match status" value="1"/>
</dbReference>
<feature type="domain" description="Radical SAM core" evidence="1">
    <location>
        <begin position="258"/>
        <end position="492"/>
    </location>
</feature>
<proteinExistence type="predicted"/>
<dbReference type="KEGG" id="mana:MAMMFC1_00379"/>
<dbReference type="GO" id="GO:0005840">
    <property type="term" value="C:ribosome"/>
    <property type="evidence" value="ECO:0007669"/>
    <property type="project" value="UniProtKB-KW"/>
</dbReference>
<name>A0A348AF97_9FIRM</name>
<reference evidence="2 3" key="1">
    <citation type="journal article" date="2018" name="Int. J. Syst. Evol. Microbiol.">
        <title>Methylomusa anaerophila gen. nov., sp. nov., an anaerobic methanol-utilizing bacterium isolated from a microbial fuel cell.</title>
        <authorList>
            <person name="Amano N."/>
            <person name="Yamamuro A."/>
            <person name="Miyahara M."/>
            <person name="Kouzuma A."/>
            <person name="Abe T."/>
            <person name="Watanabe K."/>
        </authorList>
    </citation>
    <scope>NUCLEOTIDE SEQUENCE [LARGE SCALE GENOMIC DNA]</scope>
    <source>
        <strain evidence="2 3">MMFC1</strain>
    </source>
</reference>
<dbReference type="SFLD" id="SFLDG01082">
    <property type="entry name" value="B12-binding_domain_containing"/>
    <property type="match status" value="1"/>
</dbReference>
<dbReference type="GO" id="GO:0051536">
    <property type="term" value="F:iron-sulfur cluster binding"/>
    <property type="evidence" value="ECO:0007669"/>
    <property type="project" value="InterPro"/>
</dbReference>
<evidence type="ECO:0000259" key="1">
    <source>
        <dbReference type="PROSITE" id="PS51918"/>
    </source>
</evidence>
<dbReference type="NCBIfam" id="TIGR03960">
    <property type="entry name" value="rSAM_fuse_unch"/>
    <property type="match status" value="1"/>
</dbReference>
<gene>
    <name evidence="2" type="primary">rimO_1</name>
    <name evidence="2" type="ORF">MAMMFC1_00379</name>
</gene>
<accession>A0A348AF97</accession>
<dbReference type="GO" id="GO:0016740">
    <property type="term" value="F:transferase activity"/>
    <property type="evidence" value="ECO:0007669"/>
    <property type="project" value="UniProtKB-KW"/>
</dbReference>
<keyword evidence="2" id="KW-0687">Ribonucleoprotein</keyword>
<keyword evidence="2" id="KW-0689">Ribosomal protein</keyword>
<dbReference type="AlphaFoldDB" id="A0A348AF97"/>
<dbReference type="InterPro" id="IPR045784">
    <property type="entry name" value="Radical_SAM_N2"/>
</dbReference>
<dbReference type="Pfam" id="PF19864">
    <property type="entry name" value="Radical_SAM_N2"/>
    <property type="match status" value="1"/>
</dbReference>
<dbReference type="SUPFAM" id="SSF102114">
    <property type="entry name" value="Radical SAM enzymes"/>
    <property type="match status" value="1"/>
</dbReference>
<dbReference type="Pfam" id="PF04055">
    <property type="entry name" value="Radical_SAM"/>
    <property type="match status" value="1"/>
</dbReference>
<dbReference type="CDD" id="cd01335">
    <property type="entry name" value="Radical_SAM"/>
    <property type="match status" value="1"/>
</dbReference>
<dbReference type="InterPro" id="IPR058240">
    <property type="entry name" value="rSAM_sf"/>
</dbReference>
<dbReference type="SMART" id="SM00729">
    <property type="entry name" value="Elp3"/>
    <property type="match status" value="1"/>
</dbReference>
<sequence>MSSIVALSPAILNHVAKPARYTGNEWNSVVKDPAAVIVNFALAMPDVYEVGMSNLGLKILYQILNNRSDTAAERVYAPWVDMEREMRVGGIPLFTLESRRPVADFDVVGFSLQYELSYTNVLNMLDLAGIPVLARERNERQPLVACGGPCVFNPEPMADFTDFFVLGEGEEVIKETVEVIAAWKKRGKPGGKEGVLKDLARLNGIYIPAFYDVSYHSDGRVSMVKPLSPEVKPVISKRVVRDMDAVDFATKPIVPYIEIVHNRIMLELFRGCTRGCRFCQAGTIYRPVRERKMETLLAHAQELVDNTGYNEISLVSLSSADYSCLSDLIHSLIDRFKDQGVSISLPSLRIDSFSIELAKQVQQVRKSGLTFAPEAGTQRMRNVINKGVTHEDLLTAVGAAFCAGWSSVKLYFMIGLPTETDEDVSGIANLAQEVMNLYKEIKGRRGAKVTISVSSFVPKPHTPFQWFGQNPVEEIERKQRLLRSLIKDRNITLNWHDARTSFLEGVFSRGDRRLGRVLYQAWQNGARFDGWSEHFKFDVWMEAFVATGIDPAFYANRERQFDEILPWDHLSSGVDKSFLVREYGQALSESVTKDCRRDLCADCGVCPGLGVDPVDWGCR</sequence>
<dbReference type="Gene3D" id="3.80.30.20">
    <property type="entry name" value="tm_1862 like domain"/>
    <property type="match status" value="1"/>
</dbReference>
<protein>
    <submittedName>
        <fullName evidence="2">Ribosomal protein S12 methylthiotransferase RimO</fullName>
    </submittedName>
</protein>
<evidence type="ECO:0000313" key="2">
    <source>
        <dbReference type="EMBL" id="BBB89745.1"/>
    </source>
</evidence>
<evidence type="ECO:0000313" key="3">
    <source>
        <dbReference type="Proteomes" id="UP000276437"/>
    </source>
</evidence>
<dbReference type="InterPro" id="IPR007197">
    <property type="entry name" value="rSAM"/>
</dbReference>
<dbReference type="SFLD" id="SFLDS00029">
    <property type="entry name" value="Radical_SAM"/>
    <property type="match status" value="1"/>
</dbReference>
<keyword evidence="2" id="KW-0808">Transferase</keyword>
<organism evidence="2 3">
    <name type="scientific">Methylomusa anaerophila</name>
    <dbReference type="NCBI Taxonomy" id="1930071"/>
    <lineage>
        <taxon>Bacteria</taxon>
        <taxon>Bacillati</taxon>
        <taxon>Bacillota</taxon>
        <taxon>Negativicutes</taxon>
        <taxon>Selenomonadales</taxon>
        <taxon>Sporomusaceae</taxon>
        <taxon>Methylomusa</taxon>
    </lineage>
</organism>
<dbReference type="InterPro" id="IPR023404">
    <property type="entry name" value="rSAM_horseshoe"/>
</dbReference>
<dbReference type="Proteomes" id="UP000276437">
    <property type="component" value="Chromosome"/>
</dbReference>
<dbReference type="PANTHER" id="PTHR42731:SF1">
    <property type="entry name" value="RADICAL SAM DOMAIN PROTEIN"/>
    <property type="match status" value="1"/>
</dbReference>
<keyword evidence="3" id="KW-1185">Reference proteome</keyword>
<dbReference type="InterPro" id="IPR006638">
    <property type="entry name" value="Elp3/MiaA/NifB-like_rSAM"/>
</dbReference>
<dbReference type="InterPro" id="IPR023862">
    <property type="entry name" value="CHP03960_rSAM"/>
</dbReference>
<dbReference type="EMBL" id="AP018449">
    <property type="protein sequence ID" value="BBB89745.1"/>
    <property type="molecule type" value="Genomic_DNA"/>
</dbReference>